<keyword evidence="8" id="KW-1185">Reference proteome</keyword>
<feature type="transmembrane region" description="Helical" evidence="6">
    <location>
        <begin position="238"/>
        <end position="262"/>
    </location>
</feature>
<evidence type="ECO:0000256" key="2">
    <source>
        <dbReference type="ARBA" id="ARBA00022475"/>
    </source>
</evidence>
<evidence type="ECO:0000313" key="8">
    <source>
        <dbReference type="Proteomes" id="UP000530514"/>
    </source>
</evidence>
<evidence type="ECO:0000313" key="7">
    <source>
        <dbReference type="EMBL" id="MBA4542175.1"/>
    </source>
</evidence>
<evidence type="ECO:0000256" key="5">
    <source>
        <dbReference type="ARBA" id="ARBA00023136"/>
    </source>
</evidence>
<dbReference type="GO" id="GO:0005886">
    <property type="term" value="C:plasma membrane"/>
    <property type="evidence" value="ECO:0007669"/>
    <property type="project" value="UniProtKB-SubCell"/>
</dbReference>
<dbReference type="PANTHER" id="PTHR30213:SF0">
    <property type="entry name" value="UPF0761 MEMBRANE PROTEIN YIHY"/>
    <property type="match status" value="1"/>
</dbReference>
<dbReference type="RefSeq" id="WP_160173793.1">
    <property type="nucleotide sequence ID" value="NZ_JACEIP010000004.1"/>
</dbReference>
<dbReference type="AlphaFoldDB" id="A0A7W2AHH5"/>
<organism evidence="7 8">
    <name type="scientific">Thermoactinomyces daqus</name>
    <dbReference type="NCBI Taxonomy" id="1329516"/>
    <lineage>
        <taxon>Bacteria</taxon>
        <taxon>Bacillati</taxon>
        <taxon>Bacillota</taxon>
        <taxon>Bacilli</taxon>
        <taxon>Bacillales</taxon>
        <taxon>Thermoactinomycetaceae</taxon>
        <taxon>Thermoactinomyces</taxon>
    </lineage>
</organism>
<proteinExistence type="predicted"/>
<comment type="caution">
    <text evidence="7">The sequence shown here is derived from an EMBL/GenBank/DDBJ whole genome shotgun (WGS) entry which is preliminary data.</text>
</comment>
<sequence>MFILFLKILRKRIWEDGIFDLAAQLAYYFLMSLFPFLLLAVTMLGFLPFRSDNILGMIKPYAPAGTYQLIASNLTSILDQQNSGIFSVSLIVTIYLASVAFRSIIRILDNAYRVHVERTFWSEFIIGFFLMFSLLVALIVSLTLPIFGKILGEFVFSLFGVEKWFLEFWVWVRWLLSTLVLFSVFWNLYKWAPHIRVSFRQALPGAVFATLGWQISSYGFSFYVSINQNYSHIYGNLGAIIVLVGWFYLSAVVLVLGGLINATWYQVKLGRAVTETGEKVY</sequence>
<evidence type="ECO:0000256" key="1">
    <source>
        <dbReference type="ARBA" id="ARBA00004651"/>
    </source>
</evidence>
<keyword evidence="3 6" id="KW-0812">Transmembrane</keyword>
<keyword evidence="2" id="KW-1003">Cell membrane</keyword>
<dbReference type="PANTHER" id="PTHR30213">
    <property type="entry name" value="INNER MEMBRANE PROTEIN YHJD"/>
    <property type="match status" value="1"/>
</dbReference>
<feature type="transmembrane region" description="Helical" evidence="6">
    <location>
        <begin position="168"/>
        <end position="189"/>
    </location>
</feature>
<reference evidence="7 8" key="1">
    <citation type="submission" date="2020-07" db="EMBL/GenBank/DDBJ databases">
        <authorList>
            <person name="Feng H."/>
        </authorList>
    </citation>
    <scope>NUCLEOTIDE SEQUENCE [LARGE SCALE GENOMIC DNA]</scope>
    <source>
        <strain evidence="8">s-11</strain>
    </source>
</reference>
<dbReference type="OrthoDB" id="9775903at2"/>
<feature type="transmembrane region" description="Helical" evidence="6">
    <location>
        <begin position="125"/>
        <end position="148"/>
    </location>
</feature>
<keyword evidence="5 6" id="KW-0472">Membrane</keyword>
<dbReference type="NCBIfam" id="TIGR00765">
    <property type="entry name" value="yihY_not_rbn"/>
    <property type="match status" value="1"/>
</dbReference>
<feature type="transmembrane region" description="Helical" evidence="6">
    <location>
        <begin position="201"/>
        <end position="226"/>
    </location>
</feature>
<evidence type="ECO:0000256" key="4">
    <source>
        <dbReference type="ARBA" id="ARBA00022989"/>
    </source>
</evidence>
<dbReference type="Pfam" id="PF03631">
    <property type="entry name" value="Virul_fac_BrkB"/>
    <property type="match status" value="1"/>
</dbReference>
<keyword evidence="4 6" id="KW-1133">Transmembrane helix</keyword>
<accession>A0A7W2AHH5</accession>
<evidence type="ECO:0000256" key="3">
    <source>
        <dbReference type="ARBA" id="ARBA00022692"/>
    </source>
</evidence>
<dbReference type="EMBL" id="JACEIP010000004">
    <property type="protein sequence ID" value="MBA4542175.1"/>
    <property type="molecule type" value="Genomic_DNA"/>
</dbReference>
<gene>
    <name evidence="7" type="ORF">H1164_04575</name>
</gene>
<feature type="transmembrane region" description="Helical" evidence="6">
    <location>
        <begin position="84"/>
        <end position="105"/>
    </location>
</feature>
<protein>
    <submittedName>
        <fullName evidence="7">YihY/virulence factor BrkB family protein</fullName>
    </submittedName>
</protein>
<dbReference type="PIRSF" id="PIRSF035875">
    <property type="entry name" value="RNase_BN"/>
    <property type="match status" value="1"/>
</dbReference>
<evidence type="ECO:0000256" key="6">
    <source>
        <dbReference type="SAM" id="Phobius"/>
    </source>
</evidence>
<dbReference type="Proteomes" id="UP000530514">
    <property type="component" value="Unassembled WGS sequence"/>
</dbReference>
<feature type="transmembrane region" description="Helical" evidence="6">
    <location>
        <begin position="21"/>
        <end position="47"/>
    </location>
</feature>
<comment type="subcellular location">
    <subcellularLocation>
        <location evidence="1">Cell membrane</location>
        <topology evidence="1">Multi-pass membrane protein</topology>
    </subcellularLocation>
</comment>
<dbReference type="InterPro" id="IPR017039">
    <property type="entry name" value="Virul_fac_BrkB"/>
</dbReference>
<name>A0A7W2AHH5_9BACL</name>